<protein>
    <submittedName>
        <fullName evidence="1">Uncharacterized protein</fullName>
    </submittedName>
</protein>
<evidence type="ECO:0000313" key="1">
    <source>
        <dbReference type="EMBL" id="BBI30242.1"/>
    </source>
</evidence>
<dbReference type="EMBL" id="AP018495">
    <property type="protein sequence ID" value="BBI30242.1"/>
    <property type="molecule type" value="Genomic_DNA"/>
</dbReference>
<reference evidence="2" key="1">
    <citation type="journal article" date="2019" name="J. Virol.">
        <title>Medusavirus, a novel large DNA virus discovered from hot spring water.</title>
        <authorList>
            <person name="Yoshikawa G."/>
            <person name="Blanc-Mathieu R."/>
            <person name="Song C."/>
            <person name="Kayama Y."/>
            <person name="Mochizuki T."/>
            <person name="Murata K."/>
            <person name="Ogata H."/>
            <person name="Takemura M."/>
        </authorList>
    </citation>
    <scope>NUCLEOTIDE SEQUENCE [LARGE SCALE GENOMIC DNA]</scope>
</reference>
<evidence type="ECO:0000313" key="2">
    <source>
        <dbReference type="Proteomes" id="UP001161669"/>
    </source>
</evidence>
<dbReference type="KEGG" id="vg:80540594"/>
<keyword evidence="2" id="KW-1185">Reference proteome</keyword>
<organism evidence="1 2">
    <name type="scientific">Acanthamoeba castellanii medusavirus J1</name>
    <dbReference type="NCBI Taxonomy" id="3114988"/>
    <lineage>
        <taxon>Viruses</taxon>
        <taxon>Varidnaviria</taxon>
        <taxon>Bamfordvirae</taxon>
        <taxon>Nucleocytoviricota</taxon>
        <taxon>Megaviricetes</taxon>
        <taxon>Mamonoviridae</taxon>
        <taxon>Medusavirus</taxon>
        <taxon>Medusavirus medusae</taxon>
    </lineage>
</organism>
<name>A0A3T1CWN0_9VIRU</name>
<proteinExistence type="predicted"/>
<dbReference type="Proteomes" id="UP001161669">
    <property type="component" value="Segment"/>
</dbReference>
<accession>A0A3T1CWN0</accession>
<sequence>MSYRCQQCGSDLWMLPEGVLTKTPPPARTIQLPIPQEDAEQESLSNKVLTVHADGLSARAIIPAQTSLERLAGLLNGAELRYMSSITRRDFDAVLHERPPDACFPLDCLPDRNTARSLGEIVRYESVMLFLQTTEGVARCFIEGVPRVAFYVAVLRPNKETGRYEHAETHHSGATLYLVMYGIA</sequence>